<organism evidence="3 4">
    <name type="scientific">Cylicocyclus nassatus</name>
    <name type="common">Nematode worm</name>
    <dbReference type="NCBI Taxonomy" id="53992"/>
    <lineage>
        <taxon>Eukaryota</taxon>
        <taxon>Metazoa</taxon>
        <taxon>Ecdysozoa</taxon>
        <taxon>Nematoda</taxon>
        <taxon>Chromadorea</taxon>
        <taxon>Rhabditida</taxon>
        <taxon>Rhabditina</taxon>
        <taxon>Rhabditomorpha</taxon>
        <taxon>Strongyloidea</taxon>
        <taxon>Strongylidae</taxon>
        <taxon>Cylicocyclus</taxon>
    </lineage>
</organism>
<evidence type="ECO:0000256" key="1">
    <source>
        <dbReference type="SAM" id="MobiDB-lite"/>
    </source>
</evidence>
<dbReference type="InterPro" id="IPR007284">
    <property type="entry name" value="Ground-like_dom"/>
</dbReference>
<protein>
    <recommendedName>
        <fullName evidence="2">Ground-like domain-containing protein</fullName>
    </recommendedName>
</protein>
<feature type="compositionally biased region" description="Polar residues" evidence="1">
    <location>
        <begin position="563"/>
        <end position="576"/>
    </location>
</feature>
<feature type="region of interest" description="Disordered" evidence="1">
    <location>
        <begin position="561"/>
        <end position="614"/>
    </location>
</feature>
<dbReference type="Pfam" id="PF04155">
    <property type="entry name" value="Ground-like"/>
    <property type="match status" value="1"/>
</dbReference>
<feature type="region of interest" description="Disordered" evidence="1">
    <location>
        <begin position="250"/>
        <end position="273"/>
    </location>
</feature>
<evidence type="ECO:0000259" key="2">
    <source>
        <dbReference type="Pfam" id="PF04155"/>
    </source>
</evidence>
<gene>
    <name evidence="3" type="ORF">CYNAS_LOCUS15784</name>
</gene>
<dbReference type="PANTHER" id="PTHR31967">
    <property type="entry name" value="GROUNDHOG (HEDGEHOG-LIKE FAMILY)-RELATED"/>
    <property type="match status" value="1"/>
</dbReference>
<feature type="domain" description="Ground-like" evidence="2">
    <location>
        <begin position="449"/>
        <end position="530"/>
    </location>
</feature>
<dbReference type="Proteomes" id="UP001176961">
    <property type="component" value="Unassembled WGS sequence"/>
</dbReference>
<accession>A0AA36M9P5</accession>
<evidence type="ECO:0000313" key="4">
    <source>
        <dbReference type="Proteomes" id="UP001176961"/>
    </source>
</evidence>
<dbReference type="EMBL" id="CATQJL010000305">
    <property type="protein sequence ID" value="CAJ0603801.1"/>
    <property type="molecule type" value="Genomic_DNA"/>
</dbReference>
<proteinExistence type="predicted"/>
<name>A0AA36M9P5_CYLNA</name>
<comment type="caution">
    <text evidence="3">The sequence shown here is derived from an EMBL/GenBank/DDBJ whole genome shotgun (WGS) entry which is preliminary data.</text>
</comment>
<reference evidence="3" key="1">
    <citation type="submission" date="2023-07" db="EMBL/GenBank/DDBJ databases">
        <authorList>
            <consortium name="CYATHOMIX"/>
        </authorList>
    </citation>
    <scope>NUCLEOTIDE SEQUENCE</scope>
    <source>
        <strain evidence="3">N/A</strain>
    </source>
</reference>
<sequence length="614" mass="69047">MGLYVAAETLNYESPKRNSLKRVAELFTIPVSHADYRNRARTARERTYRPKIRTLRKSFGVTSQVVKRAPTNLRNITGRSLVALKPPTHAGQVTSDTVIPWKWPKQMSTNTTSSEGFSGEIDSSNDTFIVGKESVPKMVAWIPMKPTVSSQSVTISDLLAPEASAFNNTITLIKEFIKDNKKKIKKRRGNKRRQAKSALTLRAPADKSIYIEENARLNYKAGDLDKALQTTGHSSKDPAHLPYAIGLRKRKRPEKSKMEGTLAKGPGPSIGTQSIEDLGARIEAEEAERVRADGENPLKYMVKDGILFKKNKTPVARISIPHGMDTKLGMSRKIPQTMVESSPFISELMPPVNHGAPVIPKMLSTVRPRPTPPHSPPTISLQQSLFLKNSIGPKKKHREDPSTALRSSRTLEKALGSPPIDLSPNDLIQHVHSPPPYPFSHCYMNVDGFLCCNRYLESLMRRSFRKLRRAHRFHECSVQKIANRIQKDCENVFNTTFEVVVGIDDFAIRAHFAGDLMCKIQEGGRFVSSYATVMPSREGVATDPLNVITRIEMNLRDRDDQQMGESIQFPEQQLDNAVQPMNPDGIRRKNRSQNIPFHEKSREDIDNDSMINRT</sequence>
<evidence type="ECO:0000313" key="3">
    <source>
        <dbReference type="EMBL" id="CAJ0603801.1"/>
    </source>
</evidence>
<dbReference type="AlphaFoldDB" id="A0AA36M9P5"/>
<keyword evidence="4" id="KW-1185">Reference proteome</keyword>
<dbReference type="PANTHER" id="PTHR31967:SF20">
    <property type="entry name" value="GROUND-LIKE DOMAIN-CONTAINING PROTEIN"/>
    <property type="match status" value="1"/>
</dbReference>